<keyword evidence="1" id="KW-0805">Transcription regulation</keyword>
<name>A0AAX2ZI01_9FIRM</name>
<dbReference type="Pfam" id="PF00392">
    <property type="entry name" value="GntR"/>
    <property type="match status" value="1"/>
</dbReference>
<dbReference type="PANTHER" id="PTHR38445">
    <property type="entry name" value="HTH-TYPE TRANSCRIPTIONAL REPRESSOR YTRA"/>
    <property type="match status" value="1"/>
</dbReference>
<dbReference type="InterPro" id="IPR036390">
    <property type="entry name" value="WH_DNA-bd_sf"/>
</dbReference>
<evidence type="ECO:0000313" key="5">
    <source>
        <dbReference type="EMBL" id="UEL48968.1"/>
    </source>
</evidence>
<proteinExistence type="predicted"/>
<sequence length="125" mass="14264">MDIVVSDSLPVALYEQIKNQIISQIVSKKLLPGQPLPSIRTLAREIKVSIITVKKSYEILESEGYIETVPSKGSFVSAKNTEKMRQLAIYEWECKLEEIVKRAKELDISLDEGMEIFKELYNLSD</sequence>
<evidence type="ECO:0000256" key="2">
    <source>
        <dbReference type="ARBA" id="ARBA00023125"/>
    </source>
</evidence>
<dbReference type="SUPFAM" id="SSF46785">
    <property type="entry name" value="Winged helix' DNA-binding domain"/>
    <property type="match status" value="1"/>
</dbReference>
<evidence type="ECO:0000259" key="4">
    <source>
        <dbReference type="PROSITE" id="PS50949"/>
    </source>
</evidence>
<evidence type="ECO:0000256" key="1">
    <source>
        <dbReference type="ARBA" id="ARBA00023015"/>
    </source>
</evidence>
<dbReference type="EMBL" id="CP081135">
    <property type="protein sequence ID" value="UEL48968.1"/>
    <property type="molecule type" value="Genomic_DNA"/>
</dbReference>
<dbReference type="KEGG" id="tem:JW646_05825"/>
<accession>A0AAX2ZI01</accession>
<dbReference type="Gene3D" id="1.10.10.10">
    <property type="entry name" value="Winged helix-like DNA-binding domain superfamily/Winged helix DNA-binding domain"/>
    <property type="match status" value="1"/>
</dbReference>
<evidence type="ECO:0000256" key="3">
    <source>
        <dbReference type="ARBA" id="ARBA00023163"/>
    </source>
</evidence>
<dbReference type="PROSITE" id="PS50949">
    <property type="entry name" value="HTH_GNTR"/>
    <property type="match status" value="1"/>
</dbReference>
<dbReference type="GO" id="GO:0003700">
    <property type="term" value="F:DNA-binding transcription factor activity"/>
    <property type="evidence" value="ECO:0007669"/>
    <property type="project" value="InterPro"/>
</dbReference>
<keyword evidence="2" id="KW-0238">DNA-binding</keyword>
<dbReference type="AlphaFoldDB" id="A0AAX2ZI01"/>
<dbReference type="Proteomes" id="UP001198983">
    <property type="component" value="Chromosome"/>
</dbReference>
<reference evidence="5 6" key="1">
    <citation type="journal article" date="2023" name="Int. J. Syst. Evol. Microbiol.">
        <title>Terrisporobacter hibernicus sp. nov., isolated from bovine faeces in Northern Ireland.</title>
        <authorList>
            <person name="Mitchell M."/>
            <person name="Nguyen S.V."/>
            <person name="Connor M."/>
            <person name="Fairley D.J."/>
            <person name="Donoghue O."/>
            <person name="Marshall H."/>
            <person name="Koolman L."/>
            <person name="McMullan G."/>
            <person name="Schaffer K.E."/>
            <person name="McGrath J.W."/>
            <person name="Fanning S."/>
        </authorList>
    </citation>
    <scope>NUCLEOTIDE SEQUENCE [LARGE SCALE GENOMIC DNA]</scope>
    <source>
        <strain evidence="5 6">MCA3</strain>
    </source>
</reference>
<dbReference type="PANTHER" id="PTHR38445:SF7">
    <property type="entry name" value="GNTR-FAMILY TRANSCRIPTIONAL REGULATOR"/>
    <property type="match status" value="1"/>
</dbReference>
<dbReference type="InterPro" id="IPR036388">
    <property type="entry name" value="WH-like_DNA-bd_sf"/>
</dbReference>
<keyword evidence="6" id="KW-1185">Reference proteome</keyword>
<dbReference type="InterPro" id="IPR000524">
    <property type="entry name" value="Tscrpt_reg_HTH_GntR"/>
</dbReference>
<dbReference type="SMART" id="SM00345">
    <property type="entry name" value="HTH_GNTR"/>
    <property type="match status" value="1"/>
</dbReference>
<protein>
    <submittedName>
        <fullName evidence="5">GntR family transcriptional regulator</fullName>
    </submittedName>
</protein>
<keyword evidence="3" id="KW-0804">Transcription</keyword>
<organism evidence="5 6">
    <name type="scientific">Terrisporobacter hibernicus</name>
    <dbReference type="NCBI Taxonomy" id="2813371"/>
    <lineage>
        <taxon>Bacteria</taxon>
        <taxon>Bacillati</taxon>
        <taxon>Bacillota</taxon>
        <taxon>Clostridia</taxon>
        <taxon>Peptostreptococcales</taxon>
        <taxon>Peptostreptococcaceae</taxon>
        <taxon>Terrisporobacter</taxon>
    </lineage>
</organism>
<feature type="domain" description="HTH gntR-type" evidence="4">
    <location>
        <begin position="11"/>
        <end position="79"/>
    </location>
</feature>
<evidence type="ECO:0000313" key="6">
    <source>
        <dbReference type="Proteomes" id="UP001198983"/>
    </source>
</evidence>
<dbReference type="GO" id="GO:0003677">
    <property type="term" value="F:DNA binding"/>
    <property type="evidence" value="ECO:0007669"/>
    <property type="project" value="UniProtKB-KW"/>
</dbReference>
<dbReference type="RefSeq" id="WP_074919232.1">
    <property type="nucleotide sequence ID" value="NZ_CP081135.1"/>
</dbReference>
<gene>
    <name evidence="5" type="ORF">JW646_05825</name>
</gene>
<dbReference type="CDD" id="cd07377">
    <property type="entry name" value="WHTH_GntR"/>
    <property type="match status" value="1"/>
</dbReference>